<accession>A0A5Q2RSZ8</accession>
<dbReference type="CDD" id="cd02002">
    <property type="entry name" value="TPP_BFDC"/>
    <property type="match status" value="1"/>
</dbReference>
<evidence type="ECO:0000313" key="6">
    <source>
        <dbReference type="Proteomes" id="UP000334019"/>
    </source>
</evidence>
<reference evidence="5 6" key="1">
    <citation type="submission" date="2019-11" db="EMBL/GenBank/DDBJ databases">
        <authorList>
            <person name="He Y."/>
        </authorList>
    </citation>
    <scope>NUCLEOTIDE SEQUENCE [LARGE SCALE GENOMIC DNA]</scope>
    <source>
        <strain evidence="5 6">SCSIO 58843</strain>
    </source>
</reference>
<dbReference type="InterPro" id="IPR011766">
    <property type="entry name" value="TPP_enzyme_TPP-bd"/>
</dbReference>
<dbReference type="Gene3D" id="3.40.50.970">
    <property type="match status" value="2"/>
</dbReference>
<dbReference type="GO" id="GO:0050660">
    <property type="term" value="F:flavin adenine dinucleotide binding"/>
    <property type="evidence" value="ECO:0007669"/>
    <property type="project" value="TreeGrafter"/>
</dbReference>
<dbReference type="KEGG" id="atq:GH723_08435"/>
<sequence>MNGAEQLMRTLADNGVTACFANPGTTEMQLVAALDTERRIRPILGLFEGVATGAADGFARMSEAPAATILHLGPGLANGLANLHNARRAHSPIVNLVGDHATWHRDADAPLTSDIESLAGPMSVWVHTTARAEDLAADGAAAVTASMEPPGGPATLIIPQDTAWSDVDAAALSSPSEPGPRALVSPHHVDDVARLLREQGASAVVVLGSAALRRDGLLAASRVAAATGCRVVTQGMPSRAERGGGLPSFPSVPYFPEQAVESFADATLMVVAGTTDPVSFFGYPGQPSHPRPDSCDLVSLAGPEEDAAHALDALASALDAPASVRTDVELPPLPHGSAFGAGELGAALAHLQPEGAVVVDESITSGMGYSIHAVAAPAHDVLHLTGGAIGQGLPVAVGAAVACPDRRVIALQADGSGMYTLQALWTMARESLDVTVVVLANRNYRILQYELLRAGVAEPGPGAMGLTDLGRPELDWVSLAAGMGVDARRATTSDQFVEALRLSFATAGPTLIEAVI</sequence>
<evidence type="ECO:0000313" key="5">
    <source>
        <dbReference type="EMBL" id="QGG97040.1"/>
    </source>
</evidence>
<evidence type="ECO:0000256" key="1">
    <source>
        <dbReference type="ARBA" id="ARBA00007812"/>
    </source>
</evidence>
<dbReference type="PANTHER" id="PTHR18968:SF86">
    <property type="entry name" value="ACETOLACTATE SYNTHASE LARGE SUBUNIT ILVX-RELATED"/>
    <property type="match status" value="1"/>
</dbReference>
<dbReference type="GO" id="GO:0030976">
    <property type="term" value="F:thiamine pyrophosphate binding"/>
    <property type="evidence" value="ECO:0007669"/>
    <property type="project" value="InterPro"/>
</dbReference>
<protein>
    <submittedName>
        <fullName evidence="5">Acetolactate synthase large subunit</fullName>
    </submittedName>
</protein>
<feature type="domain" description="Thiamine pyrophosphate enzyme TPP-binding" evidence="3">
    <location>
        <begin position="381"/>
        <end position="513"/>
    </location>
</feature>
<dbReference type="EMBL" id="CP045851">
    <property type="protein sequence ID" value="QGG97040.1"/>
    <property type="molecule type" value="Genomic_DNA"/>
</dbReference>
<dbReference type="CDD" id="cd07035">
    <property type="entry name" value="TPP_PYR_POX_like"/>
    <property type="match status" value="1"/>
</dbReference>
<proteinExistence type="inferred from homology"/>
<gene>
    <name evidence="5" type="ORF">GH723_08435</name>
</gene>
<comment type="similarity">
    <text evidence="1">Belongs to the TPP enzyme family.</text>
</comment>
<dbReference type="Proteomes" id="UP000334019">
    <property type="component" value="Chromosome"/>
</dbReference>
<feature type="domain" description="Thiamine pyrophosphate enzyme N-terminal TPP-binding" evidence="4">
    <location>
        <begin position="1"/>
        <end position="107"/>
    </location>
</feature>
<dbReference type="GO" id="GO:0000287">
    <property type="term" value="F:magnesium ion binding"/>
    <property type="evidence" value="ECO:0007669"/>
    <property type="project" value="UniProtKB-ARBA"/>
</dbReference>
<dbReference type="PANTHER" id="PTHR18968">
    <property type="entry name" value="THIAMINE PYROPHOSPHATE ENZYMES"/>
    <property type="match status" value="1"/>
</dbReference>
<keyword evidence="6" id="KW-1185">Reference proteome</keyword>
<dbReference type="AlphaFoldDB" id="A0A5Q2RSZ8"/>
<dbReference type="InterPro" id="IPR029061">
    <property type="entry name" value="THDP-binding"/>
</dbReference>
<evidence type="ECO:0000256" key="2">
    <source>
        <dbReference type="ARBA" id="ARBA00023052"/>
    </source>
</evidence>
<keyword evidence="2" id="KW-0786">Thiamine pyrophosphate</keyword>
<dbReference type="GO" id="GO:0003984">
    <property type="term" value="F:acetolactate synthase activity"/>
    <property type="evidence" value="ECO:0007669"/>
    <property type="project" value="TreeGrafter"/>
</dbReference>
<dbReference type="NCBIfam" id="NF005760">
    <property type="entry name" value="PRK07586.1"/>
    <property type="match status" value="1"/>
</dbReference>
<dbReference type="InterPro" id="IPR045229">
    <property type="entry name" value="TPP_enz"/>
</dbReference>
<evidence type="ECO:0000259" key="4">
    <source>
        <dbReference type="Pfam" id="PF02776"/>
    </source>
</evidence>
<evidence type="ECO:0000259" key="3">
    <source>
        <dbReference type="Pfam" id="PF02775"/>
    </source>
</evidence>
<dbReference type="Pfam" id="PF02775">
    <property type="entry name" value="TPP_enzyme_C"/>
    <property type="match status" value="1"/>
</dbReference>
<organism evidence="5 6">
    <name type="scientific">Actinomarinicola tropica</name>
    <dbReference type="NCBI Taxonomy" id="2789776"/>
    <lineage>
        <taxon>Bacteria</taxon>
        <taxon>Bacillati</taxon>
        <taxon>Actinomycetota</taxon>
        <taxon>Acidimicrobiia</taxon>
        <taxon>Acidimicrobiales</taxon>
        <taxon>Iamiaceae</taxon>
        <taxon>Actinomarinicola</taxon>
    </lineage>
</organism>
<dbReference type="Pfam" id="PF02776">
    <property type="entry name" value="TPP_enzyme_N"/>
    <property type="match status" value="1"/>
</dbReference>
<dbReference type="InterPro" id="IPR012001">
    <property type="entry name" value="Thiamin_PyroP_enz_TPP-bd_dom"/>
</dbReference>
<dbReference type="SUPFAM" id="SSF52518">
    <property type="entry name" value="Thiamin diphosphate-binding fold (THDP-binding)"/>
    <property type="match status" value="2"/>
</dbReference>
<name>A0A5Q2RSZ8_9ACTN</name>